<dbReference type="EC" id="2.2.1.7" evidence="5"/>
<dbReference type="SMART" id="SM00861">
    <property type="entry name" value="Transket_pyr"/>
    <property type="match status" value="1"/>
</dbReference>
<dbReference type="Proteomes" id="UP000317648">
    <property type="component" value="Chromosome"/>
</dbReference>
<dbReference type="SUPFAM" id="SSF52922">
    <property type="entry name" value="TK C-terminal domain-like"/>
    <property type="match status" value="1"/>
</dbReference>
<evidence type="ECO:0000313" key="5">
    <source>
        <dbReference type="EMBL" id="QDU99040.1"/>
    </source>
</evidence>
<dbReference type="PANTHER" id="PTHR43825:SF5">
    <property type="entry name" value="HYPOTHETICAL TRANSKETOLASE FAMILY PROTEIN"/>
    <property type="match status" value="1"/>
</dbReference>
<keyword evidence="5" id="KW-0808">Transferase</keyword>
<gene>
    <name evidence="5" type="primary">dxs_2</name>
    <name evidence="5" type="ORF">Pla8534_69510</name>
</gene>
<proteinExistence type="inferred from homology"/>
<dbReference type="InterPro" id="IPR033248">
    <property type="entry name" value="Transketolase_C"/>
</dbReference>
<dbReference type="CDD" id="cd07033">
    <property type="entry name" value="TPP_PYR_DXS_TK_like"/>
    <property type="match status" value="1"/>
</dbReference>
<dbReference type="EMBL" id="CP036433">
    <property type="protein sequence ID" value="QDU99040.1"/>
    <property type="molecule type" value="Genomic_DNA"/>
</dbReference>
<comment type="cofactor">
    <cofactor evidence="1">
        <name>thiamine diphosphate</name>
        <dbReference type="ChEBI" id="CHEBI:58937"/>
    </cofactor>
</comment>
<dbReference type="GO" id="GO:0008661">
    <property type="term" value="F:1-deoxy-D-xylulose-5-phosphate synthase activity"/>
    <property type="evidence" value="ECO:0007669"/>
    <property type="project" value="UniProtKB-EC"/>
</dbReference>
<dbReference type="Gene3D" id="3.40.50.920">
    <property type="match status" value="1"/>
</dbReference>
<sequence length="314" mass="33917">MRDQFIERLSEMAESDPRVMLVTGDLGFGVLNDYRRRFPSQFINAGVAEQNMTGMATGLAMEGFIVYTYSIANFTFMRCLEQIRNDAAYHEANVNVVSIGGGFSYGALGMSHHATEDLAIMRALPGLTVVSPCDNWETMEAAQALAATPGPSYLRLDKSTAGETNYPGEVFELGKARRLREGTDLTIAACGGIVDEVLQAADQLREQGIRCRVLSVHTIKPLDTAALVSAAQETGGLLTVEEHNIVGGLGSAIAETLLDSGVFVNRFRRIGLADRYSSIVGSQGYLRSKYEMDRHAIIAAVKDLLNGAAIKKAA</sequence>
<keyword evidence="6" id="KW-1185">Reference proteome</keyword>
<dbReference type="OrthoDB" id="9803371at2"/>
<dbReference type="AlphaFoldDB" id="A0A518E4M3"/>
<dbReference type="Pfam" id="PF02780">
    <property type="entry name" value="Transketolase_C"/>
    <property type="match status" value="1"/>
</dbReference>
<name>A0A518E4M3_9BACT</name>
<dbReference type="InterPro" id="IPR005475">
    <property type="entry name" value="Transketolase-like_Pyr-bd"/>
</dbReference>
<protein>
    <submittedName>
        <fullName evidence="5">1-deoxy-D-xylulose-5-phosphate synthase</fullName>
        <ecNumber evidence="5">2.2.1.7</ecNumber>
    </submittedName>
</protein>
<dbReference type="FunFam" id="3.40.50.970:FF:000129">
    <property type="entry name" value="Transketolase"/>
    <property type="match status" value="1"/>
</dbReference>
<evidence type="ECO:0000259" key="4">
    <source>
        <dbReference type="SMART" id="SM00861"/>
    </source>
</evidence>
<dbReference type="SUPFAM" id="SSF52518">
    <property type="entry name" value="Thiamin diphosphate-binding fold (THDP-binding)"/>
    <property type="match status" value="1"/>
</dbReference>
<dbReference type="PANTHER" id="PTHR43825">
    <property type="entry name" value="PYRUVATE DEHYDROGENASE E1 COMPONENT"/>
    <property type="match status" value="1"/>
</dbReference>
<accession>A0A518E4M3</accession>
<feature type="domain" description="Transketolase-like pyrimidine-binding" evidence="4">
    <location>
        <begin position="1"/>
        <end position="163"/>
    </location>
</feature>
<dbReference type="Pfam" id="PF02779">
    <property type="entry name" value="Transket_pyr"/>
    <property type="match status" value="1"/>
</dbReference>
<dbReference type="InterPro" id="IPR009014">
    <property type="entry name" value="Transketo_C/PFOR_II"/>
</dbReference>
<evidence type="ECO:0000256" key="2">
    <source>
        <dbReference type="ARBA" id="ARBA00007131"/>
    </source>
</evidence>
<dbReference type="InterPro" id="IPR029061">
    <property type="entry name" value="THDP-binding"/>
</dbReference>
<dbReference type="Gene3D" id="3.40.50.970">
    <property type="match status" value="1"/>
</dbReference>
<dbReference type="InterPro" id="IPR051157">
    <property type="entry name" value="PDH/Transketolase"/>
</dbReference>
<evidence type="ECO:0000256" key="3">
    <source>
        <dbReference type="ARBA" id="ARBA00023052"/>
    </source>
</evidence>
<comment type="similarity">
    <text evidence="2">Belongs to the transketolase family.</text>
</comment>
<evidence type="ECO:0000313" key="6">
    <source>
        <dbReference type="Proteomes" id="UP000317648"/>
    </source>
</evidence>
<evidence type="ECO:0000256" key="1">
    <source>
        <dbReference type="ARBA" id="ARBA00001964"/>
    </source>
</evidence>
<dbReference type="RefSeq" id="WP_145058745.1">
    <property type="nucleotide sequence ID" value="NZ_CP036433.1"/>
</dbReference>
<reference evidence="5 6" key="1">
    <citation type="submission" date="2019-02" db="EMBL/GenBank/DDBJ databases">
        <title>Deep-cultivation of Planctomycetes and their phenomic and genomic characterization uncovers novel biology.</title>
        <authorList>
            <person name="Wiegand S."/>
            <person name="Jogler M."/>
            <person name="Boedeker C."/>
            <person name="Pinto D."/>
            <person name="Vollmers J."/>
            <person name="Rivas-Marin E."/>
            <person name="Kohn T."/>
            <person name="Peeters S.H."/>
            <person name="Heuer A."/>
            <person name="Rast P."/>
            <person name="Oberbeckmann S."/>
            <person name="Bunk B."/>
            <person name="Jeske O."/>
            <person name="Meyerdierks A."/>
            <person name="Storesund J.E."/>
            <person name="Kallscheuer N."/>
            <person name="Luecker S."/>
            <person name="Lage O.M."/>
            <person name="Pohl T."/>
            <person name="Merkel B.J."/>
            <person name="Hornburger P."/>
            <person name="Mueller R.-W."/>
            <person name="Bruemmer F."/>
            <person name="Labrenz M."/>
            <person name="Spormann A.M."/>
            <person name="Op den Camp H."/>
            <person name="Overmann J."/>
            <person name="Amann R."/>
            <person name="Jetten M.S.M."/>
            <person name="Mascher T."/>
            <person name="Medema M.H."/>
            <person name="Devos D.P."/>
            <person name="Kaster A.-K."/>
            <person name="Ovreas L."/>
            <person name="Rohde M."/>
            <person name="Galperin M.Y."/>
            <person name="Jogler C."/>
        </authorList>
    </citation>
    <scope>NUCLEOTIDE SEQUENCE [LARGE SCALE GENOMIC DNA]</scope>
    <source>
        <strain evidence="5 6">Pla85_3_4</strain>
    </source>
</reference>
<organism evidence="5 6">
    <name type="scientific">Lignipirellula cremea</name>
    <dbReference type="NCBI Taxonomy" id="2528010"/>
    <lineage>
        <taxon>Bacteria</taxon>
        <taxon>Pseudomonadati</taxon>
        <taxon>Planctomycetota</taxon>
        <taxon>Planctomycetia</taxon>
        <taxon>Pirellulales</taxon>
        <taxon>Pirellulaceae</taxon>
        <taxon>Lignipirellula</taxon>
    </lineage>
</organism>
<keyword evidence="3" id="KW-0786">Thiamine pyrophosphate</keyword>
<dbReference type="KEGG" id="lcre:Pla8534_69510"/>